<dbReference type="Gene3D" id="3.30.420.10">
    <property type="entry name" value="Ribonuclease H-like superfamily/Ribonuclease H"/>
    <property type="match status" value="1"/>
</dbReference>
<sequence length="190" mass="21718">QDIHQHVVGVYGDGAPHYSTVAKWYSEFKRGLESLEDDPQSGCPADVVTPETIAQVEALIMQDHHIKTDAIVTELDISHGSVLMIIHDRLGMSKLSARLVPRNLSAQDRHQWLESSRELLEIFYTEQANFLAQHLKAYLHGKRFSNNEELMEDTEAWLQEQSKDFYFAGIDGLKDKWSKCTEVKGSYIEK</sequence>
<dbReference type="GO" id="GO:0003676">
    <property type="term" value="F:nucleic acid binding"/>
    <property type="evidence" value="ECO:0007669"/>
    <property type="project" value="InterPro"/>
</dbReference>
<protein>
    <recommendedName>
        <fullName evidence="3">Mos1 transposase HTH domain-containing protein</fullName>
    </recommendedName>
</protein>
<accession>H2ZWM8</accession>
<dbReference type="AlphaFoldDB" id="H2ZWM8"/>
<evidence type="ECO:0008006" key="3">
    <source>
        <dbReference type="Google" id="ProtNLM"/>
    </source>
</evidence>
<proteinExistence type="predicted"/>
<organism evidence="1 2">
    <name type="scientific">Latimeria chalumnae</name>
    <name type="common">Coelacanth</name>
    <dbReference type="NCBI Taxonomy" id="7897"/>
    <lineage>
        <taxon>Eukaryota</taxon>
        <taxon>Metazoa</taxon>
        <taxon>Chordata</taxon>
        <taxon>Craniata</taxon>
        <taxon>Vertebrata</taxon>
        <taxon>Euteleostomi</taxon>
        <taxon>Coelacanthiformes</taxon>
        <taxon>Coelacanthidae</taxon>
        <taxon>Latimeria</taxon>
    </lineage>
</organism>
<dbReference type="PANTHER" id="PTHR46060:SF1">
    <property type="entry name" value="MARINER MOS1 TRANSPOSASE-LIKE PROTEIN"/>
    <property type="match status" value="1"/>
</dbReference>
<reference evidence="1" key="2">
    <citation type="submission" date="2025-08" db="UniProtKB">
        <authorList>
            <consortium name="Ensembl"/>
        </authorList>
    </citation>
    <scope>IDENTIFICATION</scope>
</reference>
<dbReference type="Ensembl" id="ENSLACT00000001812.1">
    <property type="protein sequence ID" value="ENSLACP00000001799.1"/>
    <property type="gene ID" value="ENSLACG00000001605.1"/>
</dbReference>
<dbReference type="InterPro" id="IPR036397">
    <property type="entry name" value="RNaseH_sf"/>
</dbReference>
<dbReference type="FunCoup" id="H2ZWM8">
    <property type="interactions" value="5"/>
</dbReference>
<reference evidence="1" key="3">
    <citation type="submission" date="2025-09" db="UniProtKB">
        <authorList>
            <consortium name="Ensembl"/>
        </authorList>
    </citation>
    <scope>IDENTIFICATION</scope>
</reference>
<dbReference type="STRING" id="7897.ENSLACP00000001799"/>
<dbReference type="EMBL" id="AFYH01252799">
    <property type="status" value="NOT_ANNOTATED_CDS"/>
    <property type="molecule type" value="Genomic_DNA"/>
</dbReference>
<dbReference type="GeneTree" id="ENSGT00940000164451"/>
<dbReference type="InterPro" id="IPR052709">
    <property type="entry name" value="Transposase-MT_Hybrid"/>
</dbReference>
<evidence type="ECO:0000313" key="1">
    <source>
        <dbReference type="Ensembl" id="ENSLACP00000001799.1"/>
    </source>
</evidence>
<name>H2ZWM8_LATCH</name>
<dbReference type="PANTHER" id="PTHR46060">
    <property type="entry name" value="MARINER MOS1 TRANSPOSASE-LIKE PROTEIN"/>
    <property type="match status" value="1"/>
</dbReference>
<dbReference type="Bgee" id="ENSLACG00000001605">
    <property type="expression patterns" value="Expressed in chordate pharynx"/>
</dbReference>
<dbReference type="Proteomes" id="UP000008672">
    <property type="component" value="Unassembled WGS sequence"/>
</dbReference>
<evidence type="ECO:0000313" key="2">
    <source>
        <dbReference type="Proteomes" id="UP000008672"/>
    </source>
</evidence>
<keyword evidence="2" id="KW-1185">Reference proteome</keyword>
<dbReference type="InParanoid" id="H2ZWM8"/>
<reference evidence="2" key="1">
    <citation type="submission" date="2011-08" db="EMBL/GenBank/DDBJ databases">
        <title>The draft genome of Latimeria chalumnae.</title>
        <authorList>
            <person name="Di Palma F."/>
            <person name="Alfoldi J."/>
            <person name="Johnson J."/>
            <person name="Berlin A."/>
            <person name="Gnerre S."/>
            <person name="Jaffe D."/>
            <person name="MacCallum I."/>
            <person name="Young S."/>
            <person name="Walker B.J."/>
            <person name="Lander E."/>
            <person name="Lindblad-Toh K."/>
        </authorList>
    </citation>
    <scope>NUCLEOTIDE SEQUENCE [LARGE SCALE GENOMIC DNA]</scope>
    <source>
        <strain evidence="2">Wild caught</strain>
    </source>
</reference>